<keyword evidence="3" id="KW-1133">Transmembrane helix</keyword>
<dbReference type="InterPro" id="IPR011044">
    <property type="entry name" value="Quino_amine_DH_bsu"/>
</dbReference>
<dbReference type="EMBL" id="RBZV01000004">
    <property type="protein sequence ID" value="RKP48432.1"/>
    <property type="molecule type" value="Genomic_DNA"/>
</dbReference>
<evidence type="ECO:0000256" key="2">
    <source>
        <dbReference type="SAM" id="MobiDB-lite"/>
    </source>
</evidence>
<dbReference type="OrthoDB" id="8846935at2"/>
<dbReference type="InterPro" id="IPR006530">
    <property type="entry name" value="YD"/>
</dbReference>
<dbReference type="PANTHER" id="PTHR32305:SF15">
    <property type="entry name" value="PROTEIN RHSA-RELATED"/>
    <property type="match status" value="1"/>
</dbReference>
<dbReference type="Pfam" id="PF05593">
    <property type="entry name" value="RHS_repeat"/>
    <property type="match status" value="11"/>
</dbReference>
<dbReference type="SMART" id="SM00257">
    <property type="entry name" value="LysM"/>
    <property type="match status" value="2"/>
</dbReference>
<dbReference type="Gene3D" id="3.10.350.10">
    <property type="entry name" value="LysM domain"/>
    <property type="match status" value="1"/>
</dbReference>
<dbReference type="RefSeq" id="WP_121278281.1">
    <property type="nucleotide sequence ID" value="NZ_RBZV01000004.1"/>
</dbReference>
<dbReference type="InterPro" id="IPR056823">
    <property type="entry name" value="TEN-like_YD-shell"/>
</dbReference>
<dbReference type="SUPFAM" id="SSF63825">
    <property type="entry name" value="YWTD domain"/>
    <property type="match status" value="1"/>
</dbReference>
<dbReference type="InterPro" id="IPR018392">
    <property type="entry name" value="LysM"/>
</dbReference>
<comment type="caution">
    <text evidence="5">The sequence shown here is derived from an EMBL/GenBank/DDBJ whole genome shotgun (WGS) entry which is preliminary data.</text>
</comment>
<dbReference type="SUPFAM" id="SSF63829">
    <property type="entry name" value="Calcium-dependent phosphotriesterase"/>
    <property type="match status" value="1"/>
</dbReference>
<evidence type="ECO:0000256" key="3">
    <source>
        <dbReference type="SAM" id="Phobius"/>
    </source>
</evidence>
<dbReference type="Pfam" id="PF25023">
    <property type="entry name" value="TEN_YD-shell"/>
    <property type="match status" value="2"/>
</dbReference>
<feature type="transmembrane region" description="Helical" evidence="3">
    <location>
        <begin position="4137"/>
        <end position="4162"/>
    </location>
</feature>
<sequence>MVAIVSGNGLGLSLSSLSLLGQRGVTGNAAGGRNGELGYVNAANGNLILQDRDDYLAAHGLSVDVLRTYNSEGNYTDGGDSWNVGINRQRLQITGLVYTAGSTITRTDADGTQRVYTYDATRSLYVNSDGADANDTIRYDNKAARLILTNGVTGAQEGYEVGGLGRLLTTTDTVGNTITYSYGSNNLLSKIVDASGETTYLDYTGNDVTQIRTVLQDGTTIARVHYGYDAQNRLSTVSVDLTAASGTTPATSYVTTYGYDGTSKRIASITQSDGSTQSFTYVQVGSDYRIATATDGNGQITRFAYDTTNRRTSVTDPLGLVSTFSYDTAGRLTQLTGPSVNGAAQSTTFTYGTGGHVSQIVDAAGRTVTMQYDANGNQIQQQDSSGNTITRTYSTTFNALLTETVYASPAAGTTQAAQPLTTRYVRDAQNLLRFVVSADGRVIEYRYNANGERTATIQYSGNSYALTGLASTDVPTLDQMQAWAAKANLAQTERTDFAYDFRGQLASRTTYASVDASGNGVADGTQSVTHYVYDPQGRLLSTIDGRSNATQLTYDGLGRVLTSTDAAGHVTVTRYDDAHNLTLVKLASGLTTASIYDKAGHLLSVVQADANGQSLGQTSYTYDADGRLRMTTDPTGVRQFVLYDDAGRKIADIDGAGALTEYRYGAGNDLAQTIAYSTPLTAAALASLVDANGKPVNVSLASIRPAASASDRTTTNVYDASGRLTIVVDAAGDVTRTIYDGASRIVSVIRYATPLDLSKLGANPTIALATPVASAQDRITRNFYDNDGQLIGTLDAEGGLVEYRYDAAGRQTGRIAYATPVSSTAAAQAGATLGSLIPAASSDDAHSYTLYDGKGEVSGQVDAEGYLTETVYDAAGNVAKTIRYATVVTMQAGATVAMLRAASTAEDHVVTNTYTALNQLATSTDVEGSTTQYAYDSAGHLVSTTRAAGTTDQRTLTKQYDVLGRVTAELSAQGASLLTDGMTAAQIAAIWTQYGTSYTYDAAGRRTSALDAAGNKTLFFYDQDGRLTHTVNALGEVEERQYDALGQLVGTVHYGTRIALPGLSGGLESAALANALNAIRNPALDSRTTVTYTATGLVASSKDALGNTSANSYDAFGDVLSTSTPIDATHALTRTFTYDHRGLQTSATSDPLGTAAATSTQYDAFGRAIRTVDANGNVRTQRYDRLGRVVQTFDPTNANVVTTYDAFDRVLTKTDASGTVTYSYSTAGRSLTVKSAEGVTVTTVHTRNGQIASVTDGLGNVTQYTYDKNGNLIQTSTPLTQTTSQYDAANRLIQSTDANGNVVNLTYDAANRLFTRIVDPTGLKLTTTYQYDAKGQQISATDPNGVVTQIRYDAKGQKLSQTVDAGGLNLVTQYSYDARGNTLTVTSPGGTVTQYVYDTLGRRIEQHVDASGLNLVTHTAYDKNGNAVTVTDPNGNVTRNVYDADDRLVYTIDGAGNVTQTTYDAAGHVAQTTTYATPISLANLAQAPAIADVQARVVANAATDVTQLRRYDHDGRLTWTMNGAGGLVNYVYDANGNVTKRTAYANHLSASDLAALEQSGGVPAPIADPAHDLVDQTFYDALNRAVCTVNAAGGVTRTQYDGNGNVIDRVSSAAVVTLTQPLTLAAINAQLGGAGPLDAHVHNAYDKANRLVYTANGVGAVTQNIYDADGNLIRTIAYATPLNPQTLSTVALSSVTSSADDRVTTFAYDAAGRQVFAVDAMGGVARQVFDTNGNVVARTNYANRLANVGLATPTTLAALQAAVIADAVNDRTTRAVFDTANRQVMAIDALGNVTQNWYDAAGNVLVTRAYAHAIDTSKLPAIALPSNVAALLQADAANDRARAFAFDAANRQVYVTDAFGYVKETRYDGTGKITRTTQYATAIASSTASTNALAVAAALKPNAALDRTDSFAYDGAGNLISSTDALGATETYAYNGLGKKIAFTNKKGAVWNYDYDAAGRLLQETGPAIDVATVTAAANGTLSVNAAQSGAARIVTRMGYDGLGNLRSRTEAYGRPEARTTTYSYDPLGHQIGTSVTGLTVYAPGADNLATNGATGLATRTETAAQRSTTVVYDVFGEAVANLDAVGAVSYKVYDKTGHVAYDVDALGYVTSYTRNAFGDTTGLTRYASTVSVGSDVTKPVSAATVTAALNAAGVDHSADRLLTTSYDRLGRAVQVVEPTAYNYDSSAPAGQQYFSAGKTTKTEYNAFGQVVRTSVLKNALTNVWTANVSYYDLGGRQIATVDAMGNLTASSYDAAGNLTAQTEYATAIAAGSWSLTGYTLPTANAADRTTQYGYDRLDRKISETRLNVQYSDTANGNSTTGNLTTTYGYDALGNQTRATDAYGASTYTYYDALGRTVAIATPTRNSTVGGTALTPLSVLRRDAYGNVVAKIDYAQGASSATEAGYTVAGASAADRTSFTQYDSVGNAIQSTDATGVTHYASFDAAGHLVKQWQAVSGNDGVTHTLFEAFQYDKLGRQTDVVDPAPNQPGAGLVDTHVTLNAFGETVAKSLNGAQVEYSDYDTAGRVWRTNTGDGVDKVMLYDLQGHNTATIESSGAWMNNVSLRAFGSADQVAQVAGARRTDVVYDALGHAVQQIGSQRVDTMGGATIFSMSSHATIASSASPVLGEDGHPAVDEGSHVTGWTGTNQLALSWTPLSALGAGDVKVHVEYLTASAAVAYDEQGHPSAWQAGVAGSRDALYTGDAAAQAAGGVTLTWQDPQNTTNGGIGKVTRVTVYKKDINGNWQVVLDQGATPPSDAILVATPNDPATQVQVQVAANGTNGWFALSTINFGDALRADTTGLPPGGYQYRVLTTAPGQATAVALSGSLSVGGITLAPIGTSISYGPAGAGQLAWQTPGAGVDQILRYRVQGTSNWNTLPVTSRANNIDAVDTSGLPGGAYDFELLWTHSGDSTPYAHATGSLSVSNPIPPRYVPPVNLPNITGVTVGTGQVGGTVTGYDESGEPIYATTESGAIIGATQSNVIQWPQAGAPTKVVFQYRAAGASAWTPLTVYTYPSGNTESGAQVGTQRVDIGKIAPGNYQYQILLMGPNGAPTAQATGNLTVNGQGPGHYETHNVQVQVPVTVNPPAPSNYITGWTRATYSAPIATYDESGNAILAPHYQWQGNVVVAVPYTVTQITGYTTQTYPVQVPVRGDPIILRDENGQPIRDESGNIQYARDESGNIEYTTKYVTQYQTRQVPVYGNVTVTPPDPSRYMTAPSKPIYGAPVVVGTDESGHPILGQHYQWQGNVIVGVPYTVMQTQTQQQQVWVPGTTPPPSIASTTPPYTPGYTIPGTPKGFGVGISTGSNPQAISIAGRDGLAAAGSASYATNARPVVNRTVDRWGNVLSISDPRSGAWVTTYRYNANNQLIEQDQPNSDGVQGAGPVQRIAYDRLGRQVAVVDANGHVNGKLYDAAGNVTAEVHADGGVLRHAYNAFGNEVRLIDALGNSTTYAYDNLDRLISTTHGVVGVYTVDGNNNLQLQATRNLVESTGYDQAGRKLWTSNGNGEVVRYDYDLRGNIVATTQPLGQVTRDAYDVEGHKISEVDANGSTATWRYDHFGQLQAHTDIGGANYSYTYDGARQLIAQSNSRGQNQTMQYDAAGQLTAIVDNAVGQVTTYAYNAAGQHVRERTVQGGIVYQDSHLAYDALGRLRDVADTRVHLSIDYDNVGNRLHEHTHVLNNQDAARDSDLWYAYDAMNRQTVVDGTSPQGGIVQGQGHLIGYDLNGNRTSDTSIGARITSGGGNSYVAGYTIDGSNQTLLDESGRPILNVSTDAHGRTYYGLDESGNPIYVTAIHSTTPITYSASTGATTEQYTYDAVGRISQIFRDGTPVDTRYYDGAGRMVQSGPAGSLSLSYTNLLGSASTPGVQTTINRFDANGRMLHQRVLKANGAADHETNYDSYDNVGNLLQYRFFNQDGSAYTNTYQTTLVKYEGYKEGTVHGTSTVLQPGTTTDGYDVNGNLVAVTDATQAANNRTLVNDAQGHVLFRNQGGNKQFFVFANGQQVGTTGMGINVQSPSSNGHPNFAEVESFNVGYQSIDANYPQASVGSYRVNAGDTLQSIAQSAYGDNQLWYLIADANNLHGDSDLKVGQTITIPTTPGGIHNNGTNFKPYDPGKAVGDTTPNLAAPPAHGGGGGCGVFGMIVAAVVAVVATVFTAGVAAVGIGAGFSSIMAAGASAMVGGLGVAGMGYAALGAAVGSIASQGVSMAMGMQSGFNWGAVGISALTAGITAGVGGEVAPALGKIAPGLGITGDGVQALAERAVLGSVMSQGIEVATGLQHSFNWVGVAAAAAGAAVGGEVADGLKGSAFVNALGSAGSTVSQTLQGIASGTTVSLVQGGRVNLEQVAADSFGNALGQDLVDHMKTVGQQEEILANNASEVQQSTAPANPVPSGPASFSTLFGVYGGLLQQPDYRTFGGSGGGLFDTAASTDSQPSPQTVRAGDYGGSLERIARAQLGADADQHAINNYVGQLAEINGIANPRRIGADQQLQLPDSSTPAATTGLGVYSKDIAYGEHLKAVAQAEQAKAAAQATANDAYREANRFAGFLADNQATAAQAPAPAASLSAGTSGSAGGTVDRLIQSFGGTALGVVHLVADTARFVNDQGWVAANALTGGWLADHNDDAMAAVQRNSALGHAMVEAPGKVATFGLRLATGDVSLDEVKQDVRTAWQSDRIDRLEAAGDYAGAQAIRTQNVLGIFSLAVGGEGVIADLAEAGGTVARTTSMGVKLAAEDIATSRTMQLAGAKFEEFNYQLGIGPSYIMPPDFRVTAPLDVGGAGDAGLVGDNAAHSAYQYELLKRDLLRQEIANPGEAMSGPVVLRDPVAGATPGQVEQIRQYAAISNLAIDEGYMSPTGRVSTAGEMRDDASAAAREERKAAEAEGRPYTGVVGHGPDTTWTGRPVSPFWLDMDSSINSSLGRQAQNYPIGYKPTRFIYEGDLNWTGNGNW</sequence>
<evidence type="ECO:0000259" key="4">
    <source>
        <dbReference type="PROSITE" id="PS51782"/>
    </source>
</evidence>
<dbReference type="Proteomes" id="UP000280434">
    <property type="component" value="Unassembled WGS sequence"/>
</dbReference>
<dbReference type="NCBIfam" id="TIGR01643">
    <property type="entry name" value="YD_repeat_2x"/>
    <property type="match status" value="22"/>
</dbReference>
<name>A0A494XEX1_9BURK</name>
<dbReference type="Pfam" id="PF01476">
    <property type="entry name" value="LysM"/>
    <property type="match status" value="2"/>
</dbReference>
<proteinExistence type="predicted"/>
<dbReference type="Gene3D" id="2.180.10.10">
    <property type="entry name" value="RHS repeat-associated core"/>
    <property type="match status" value="10"/>
</dbReference>
<dbReference type="InterPro" id="IPR050708">
    <property type="entry name" value="T6SS_VgrG/RHS"/>
</dbReference>
<dbReference type="PANTHER" id="PTHR32305">
    <property type="match status" value="1"/>
</dbReference>
<dbReference type="InterPro" id="IPR036779">
    <property type="entry name" value="LysM_dom_sf"/>
</dbReference>
<keyword evidence="6" id="KW-1185">Reference proteome</keyword>
<dbReference type="CDD" id="cd00118">
    <property type="entry name" value="LysM"/>
    <property type="match status" value="1"/>
</dbReference>
<feature type="compositionally biased region" description="Basic and acidic residues" evidence="2">
    <location>
        <begin position="4860"/>
        <end position="4880"/>
    </location>
</feature>
<keyword evidence="3" id="KW-0812">Transmembrane</keyword>
<dbReference type="PROSITE" id="PS51782">
    <property type="entry name" value="LYSM"/>
    <property type="match status" value="1"/>
</dbReference>
<dbReference type="InterPro" id="IPR031325">
    <property type="entry name" value="RHS_repeat"/>
</dbReference>
<organism evidence="5 6">
    <name type="scientific">Trinickia fusca</name>
    <dbReference type="NCBI Taxonomy" id="2419777"/>
    <lineage>
        <taxon>Bacteria</taxon>
        <taxon>Pseudomonadati</taxon>
        <taxon>Pseudomonadota</taxon>
        <taxon>Betaproteobacteria</taxon>
        <taxon>Burkholderiales</taxon>
        <taxon>Burkholderiaceae</taxon>
        <taxon>Trinickia</taxon>
    </lineage>
</organism>
<dbReference type="SUPFAM" id="SSF50969">
    <property type="entry name" value="YVTN repeat-like/Quinoprotein amine dehydrogenase"/>
    <property type="match status" value="1"/>
</dbReference>
<reference evidence="5 6" key="1">
    <citation type="submission" date="2018-10" db="EMBL/GenBank/DDBJ databases">
        <title>Paraburkholderia sp. 7MK8-2, isolated from soil.</title>
        <authorList>
            <person name="Gao Z.-H."/>
            <person name="Qiu L.-H."/>
        </authorList>
    </citation>
    <scope>NUCLEOTIDE SEQUENCE [LARGE SCALE GENOMIC DNA]</scope>
    <source>
        <strain evidence="5 6">7MK8-2</strain>
    </source>
</reference>
<feature type="domain" description="LysM" evidence="4">
    <location>
        <begin position="4046"/>
        <end position="4093"/>
    </location>
</feature>
<protein>
    <submittedName>
        <fullName evidence="5">LysM peptidoglycan-binding domain-containing protein</fullName>
    </submittedName>
</protein>
<evidence type="ECO:0000256" key="1">
    <source>
        <dbReference type="ARBA" id="ARBA00022737"/>
    </source>
</evidence>
<gene>
    <name evidence="5" type="ORF">D7S89_14095</name>
</gene>
<keyword evidence="3" id="KW-0472">Membrane</keyword>
<feature type="region of interest" description="Disordered" evidence="2">
    <location>
        <begin position="4855"/>
        <end position="4892"/>
    </location>
</feature>
<evidence type="ECO:0000313" key="6">
    <source>
        <dbReference type="Proteomes" id="UP000280434"/>
    </source>
</evidence>
<evidence type="ECO:0000313" key="5">
    <source>
        <dbReference type="EMBL" id="RKP48432.1"/>
    </source>
</evidence>
<accession>A0A494XEX1</accession>
<feature type="transmembrane region" description="Helical" evidence="3">
    <location>
        <begin position="4169"/>
        <end position="4191"/>
    </location>
</feature>
<keyword evidence="1" id="KW-0677">Repeat</keyword>